<evidence type="ECO:0000256" key="3">
    <source>
        <dbReference type="ARBA" id="ARBA00022741"/>
    </source>
</evidence>
<dbReference type="Gene3D" id="3.40.1190.20">
    <property type="match status" value="1"/>
</dbReference>
<reference evidence="7 8" key="1">
    <citation type="submission" date="2019-12" db="EMBL/GenBank/DDBJ databases">
        <authorList>
            <person name="Li M."/>
        </authorList>
    </citation>
    <scope>NUCLEOTIDE SEQUENCE [LARGE SCALE GENOMIC DNA]</scope>
    <source>
        <strain evidence="7 8">GBMRC 2046</strain>
    </source>
</reference>
<dbReference type="GO" id="GO:0005829">
    <property type="term" value="C:cytosol"/>
    <property type="evidence" value="ECO:0007669"/>
    <property type="project" value="TreeGrafter"/>
</dbReference>
<dbReference type="PANTHER" id="PTHR10534:SF2">
    <property type="entry name" value="PYRIDOXAL KINASE"/>
    <property type="match status" value="1"/>
</dbReference>
<comment type="caution">
    <text evidence="7">The sequence shown here is derived from an EMBL/GenBank/DDBJ whole genome shotgun (WGS) entry which is preliminary data.</text>
</comment>
<dbReference type="SUPFAM" id="SSF53613">
    <property type="entry name" value="Ribokinase-like"/>
    <property type="match status" value="1"/>
</dbReference>
<keyword evidence="2 7" id="KW-0808">Transferase</keyword>
<keyword evidence="4 7" id="KW-0418">Kinase</keyword>
<dbReference type="Pfam" id="PF08543">
    <property type="entry name" value="Phos_pyr_kin"/>
    <property type="match status" value="1"/>
</dbReference>
<dbReference type="PANTHER" id="PTHR10534">
    <property type="entry name" value="PYRIDOXAL KINASE"/>
    <property type="match status" value="1"/>
</dbReference>
<dbReference type="GO" id="GO:0008478">
    <property type="term" value="F:pyridoxal kinase activity"/>
    <property type="evidence" value="ECO:0007669"/>
    <property type="project" value="UniProtKB-EC"/>
</dbReference>
<sequence>MSSRQSASPPAILVVTSQVVSGAVGGRGAVFVLERLGFPVWFVPTILLPWHPGHGRGTRVVPADESFSALVDDLAKSESLGGIGAVITGYLGDAGQAAQVGRLVDAVKSANPQAWHVCDPVIGDAGGLYVPEPTAAAIREELVARADIATPNRFELAWLTGCEVDTEADAIAAARALGPERVLVTSSPALRRNSACNLLVGPNAVIAAEHGLVPDAPHGTGDVFSALFTARLLEGHGEEGALKRAAASTFELVARSVKQGSSELLLHSEQGSILGPMALVSSRRVLEKPRIA</sequence>
<keyword evidence="3" id="KW-0547">Nucleotide-binding</keyword>
<dbReference type="InterPro" id="IPR029056">
    <property type="entry name" value="Ribokinase-like"/>
</dbReference>
<proteinExistence type="predicted"/>
<gene>
    <name evidence="7" type="ORF">GR183_08940</name>
</gene>
<dbReference type="CDD" id="cd01173">
    <property type="entry name" value="pyridoxal_pyridoxamine_kinase"/>
    <property type="match status" value="1"/>
</dbReference>
<evidence type="ECO:0000256" key="2">
    <source>
        <dbReference type="ARBA" id="ARBA00022679"/>
    </source>
</evidence>
<evidence type="ECO:0000259" key="6">
    <source>
        <dbReference type="Pfam" id="PF08543"/>
    </source>
</evidence>
<dbReference type="NCBIfam" id="TIGR00687">
    <property type="entry name" value="pyridox_kin"/>
    <property type="match status" value="1"/>
</dbReference>
<evidence type="ECO:0000256" key="1">
    <source>
        <dbReference type="ARBA" id="ARBA00012104"/>
    </source>
</evidence>
<dbReference type="EMBL" id="WUMV01000003">
    <property type="protein sequence ID" value="MXN65030.1"/>
    <property type="molecule type" value="Genomic_DNA"/>
</dbReference>
<accession>A0A7X3LTV4</accession>
<dbReference type="InterPro" id="IPR013749">
    <property type="entry name" value="PM/HMP-P_kinase-1"/>
</dbReference>
<dbReference type="AlphaFoldDB" id="A0A7X3LTV4"/>
<protein>
    <recommendedName>
        <fullName evidence="1">pyridoxal kinase</fullName>
        <ecNumber evidence="1">2.7.1.35</ecNumber>
    </recommendedName>
</protein>
<feature type="domain" description="Pyridoxamine kinase/Phosphomethylpyrimidine kinase" evidence="6">
    <location>
        <begin position="83"/>
        <end position="262"/>
    </location>
</feature>
<name>A0A7X3LTV4_9HYPH</name>
<dbReference type="GO" id="GO:0005524">
    <property type="term" value="F:ATP binding"/>
    <property type="evidence" value="ECO:0007669"/>
    <property type="project" value="UniProtKB-KW"/>
</dbReference>
<evidence type="ECO:0000313" key="7">
    <source>
        <dbReference type="EMBL" id="MXN65030.1"/>
    </source>
</evidence>
<evidence type="ECO:0000313" key="8">
    <source>
        <dbReference type="Proteomes" id="UP000433101"/>
    </source>
</evidence>
<organism evidence="7 8">
    <name type="scientific">Stappia sediminis</name>
    <dbReference type="NCBI Taxonomy" id="2692190"/>
    <lineage>
        <taxon>Bacteria</taxon>
        <taxon>Pseudomonadati</taxon>
        <taxon>Pseudomonadota</taxon>
        <taxon>Alphaproteobacteria</taxon>
        <taxon>Hyphomicrobiales</taxon>
        <taxon>Stappiaceae</taxon>
        <taxon>Stappia</taxon>
    </lineage>
</organism>
<evidence type="ECO:0000256" key="4">
    <source>
        <dbReference type="ARBA" id="ARBA00022777"/>
    </source>
</evidence>
<keyword evidence="5" id="KW-0067">ATP-binding</keyword>
<dbReference type="InterPro" id="IPR004625">
    <property type="entry name" value="PyrdxlKinase"/>
</dbReference>
<dbReference type="GO" id="GO:0009443">
    <property type="term" value="P:pyridoxal 5'-phosphate salvage"/>
    <property type="evidence" value="ECO:0007669"/>
    <property type="project" value="InterPro"/>
</dbReference>
<evidence type="ECO:0000256" key="5">
    <source>
        <dbReference type="ARBA" id="ARBA00022840"/>
    </source>
</evidence>
<dbReference type="Proteomes" id="UP000433101">
    <property type="component" value="Unassembled WGS sequence"/>
</dbReference>
<dbReference type="EC" id="2.7.1.35" evidence="1"/>
<keyword evidence="8" id="KW-1185">Reference proteome</keyword>